<dbReference type="InterPro" id="IPR036086">
    <property type="entry name" value="ParB/Sulfiredoxin_sf"/>
</dbReference>
<dbReference type="Gene3D" id="3.90.1530.10">
    <property type="entry name" value="Conserved hypothetical protein from pyrococcus furiosus pfu- 392566-001, ParB domain"/>
    <property type="match status" value="1"/>
</dbReference>
<dbReference type="Pfam" id="PF02195">
    <property type="entry name" value="ParB_N"/>
    <property type="match status" value="1"/>
</dbReference>
<dbReference type="GO" id="GO:0007059">
    <property type="term" value="P:chromosome segregation"/>
    <property type="evidence" value="ECO:0007669"/>
    <property type="project" value="TreeGrafter"/>
</dbReference>
<proteinExistence type="predicted"/>
<organism evidence="2">
    <name type="scientific">Vibrio cyclitrophicus</name>
    <dbReference type="NCBI Taxonomy" id="47951"/>
    <lineage>
        <taxon>Bacteria</taxon>
        <taxon>Pseudomonadati</taxon>
        <taxon>Pseudomonadota</taxon>
        <taxon>Gammaproteobacteria</taxon>
        <taxon>Vibrionales</taxon>
        <taxon>Vibrionaceae</taxon>
        <taxon>Vibrio</taxon>
    </lineage>
</organism>
<evidence type="ECO:0000313" key="2">
    <source>
        <dbReference type="EMBL" id="PMP32990.1"/>
    </source>
</evidence>
<evidence type="ECO:0000259" key="1">
    <source>
        <dbReference type="SMART" id="SM00470"/>
    </source>
</evidence>
<dbReference type="SMART" id="SM00470">
    <property type="entry name" value="ParB"/>
    <property type="match status" value="1"/>
</dbReference>
<dbReference type="SUPFAM" id="SSF110849">
    <property type="entry name" value="ParB/Sulfiredoxin"/>
    <property type="match status" value="1"/>
</dbReference>
<dbReference type="RefSeq" id="WP_102387551.1">
    <property type="nucleotide sequence ID" value="NZ_MCRY01000020.1"/>
</dbReference>
<reference evidence="2" key="1">
    <citation type="submission" date="2016-07" db="EMBL/GenBank/DDBJ databases">
        <authorList>
            <person name="Kauffman K."/>
            <person name="Arevalo P."/>
            <person name="Polz M.F."/>
        </authorList>
    </citation>
    <scope>NUCLEOTIDE SEQUENCE</scope>
    <source>
        <strain evidence="2">10N.222.46.E12</strain>
    </source>
</reference>
<feature type="domain" description="ParB-like N-terminal" evidence="1">
    <location>
        <begin position="17"/>
        <end position="102"/>
    </location>
</feature>
<sequence length="214" mass="24427">MTKTPKTAKKPEFYEYSVKSVHDLTPYENNPNAHDDKNIEELSNSIKEFGFTNPLLIDENDKIFAGHGRWEAAKYIGMERVPCIILTGLTETQKRAYVIADNTLPFGSVWDESMLQSELEALEAEGFDMDILALDNIDDLDFLDFYPAALEDGHAKDSNETITESDTKLVIGEYSFPIERREYLNWQDDIRAEAGFSKEDVIAEIKQRLRICSS</sequence>
<dbReference type="EMBL" id="MDBS01000003">
    <property type="protein sequence ID" value="PMP32990.1"/>
    <property type="molecule type" value="Genomic_DNA"/>
</dbReference>
<dbReference type="CDD" id="cd16403">
    <property type="entry name" value="ParB_N_like_MT"/>
    <property type="match status" value="1"/>
</dbReference>
<dbReference type="GO" id="GO:0005694">
    <property type="term" value="C:chromosome"/>
    <property type="evidence" value="ECO:0007669"/>
    <property type="project" value="TreeGrafter"/>
</dbReference>
<reference evidence="2" key="2">
    <citation type="journal article" date="2018" name="Nature">
        <title>A major lineage of non-tailed dsDNA viruses as unrecognized killers of marine bacteria.</title>
        <authorList>
            <person name="Kauffman K.M."/>
            <person name="Hussain F.A."/>
            <person name="Yang J."/>
            <person name="Arevalo P."/>
            <person name="Brown J.M."/>
            <person name="Chang W.K."/>
            <person name="VanInsberghe D."/>
            <person name="Elsherbini J."/>
            <person name="Sharma R.S."/>
            <person name="Cutler M.B."/>
            <person name="Kelly L."/>
            <person name="Polz M.F."/>
        </authorList>
    </citation>
    <scope>NUCLEOTIDE SEQUENCE</scope>
    <source>
        <strain evidence="2">10N.222.46.E12</strain>
    </source>
</reference>
<dbReference type="InterPro" id="IPR003115">
    <property type="entry name" value="ParB_N"/>
</dbReference>
<name>A0A7Z1MMF7_9VIBR</name>
<accession>A0A7Z1MMF7</accession>
<dbReference type="PANTHER" id="PTHR33375:SF1">
    <property type="entry name" value="CHROMOSOME-PARTITIONING PROTEIN PARB-RELATED"/>
    <property type="match status" value="1"/>
</dbReference>
<gene>
    <name evidence="2" type="ORF">BCS90_09655</name>
</gene>
<dbReference type="InterPro" id="IPR050336">
    <property type="entry name" value="Chromosome_partition/occlusion"/>
</dbReference>
<dbReference type="GO" id="GO:0045881">
    <property type="term" value="P:positive regulation of sporulation resulting in formation of a cellular spore"/>
    <property type="evidence" value="ECO:0007669"/>
    <property type="project" value="TreeGrafter"/>
</dbReference>
<protein>
    <recommendedName>
        <fullName evidence="1">ParB-like N-terminal domain-containing protein</fullName>
    </recommendedName>
</protein>
<dbReference type="AlphaFoldDB" id="A0A7Z1MMF7"/>
<comment type="caution">
    <text evidence="2">The sequence shown here is derived from an EMBL/GenBank/DDBJ whole genome shotgun (WGS) entry which is preliminary data.</text>
</comment>
<dbReference type="PANTHER" id="PTHR33375">
    <property type="entry name" value="CHROMOSOME-PARTITIONING PROTEIN PARB-RELATED"/>
    <property type="match status" value="1"/>
</dbReference>